<feature type="transmembrane region" description="Helical" evidence="5">
    <location>
        <begin position="89"/>
        <end position="111"/>
    </location>
</feature>
<comment type="subcellular location">
    <subcellularLocation>
        <location evidence="1">Membrane</location>
        <topology evidence="1">Multi-pass membrane protein</topology>
    </subcellularLocation>
</comment>
<evidence type="ECO:0000256" key="3">
    <source>
        <dbReference type="ARBA" id="ARBA00022989"/>
    </source>
</evidence>
<feature type="transmembrane region" description="Helical" evidence="5">
    <location>
        <begin position="256"/>
        <end position="282"/>
    </location>
</feature>
<evidence type="ECO:0000313" key="7">
    <source>
        <dbReference type="EMBL" id="KOS23327.1"/>
    </source>
</evidence>
<dbReference type="PANTHER" id="PTHR23502">
    <property type="entry name" value="MAJOR FACILITATOR SUPERFAMILY"/>
    <property type="match status" value="1"/>
</dbReference>
<dbReference type="OrthoDB" id="6770063at2759"/>
<reference evidence="7 8" key="1">
    <citation type="submission" date="2015-07" db="EMBL/GenBank/DDBJ databases">
        <title>The genome of the fungus Escovopsis weberi, a specialized disease agent of ant agriculture.</title>
        <authorList>
            <person name="de Man T.J."/>
            <person name="Stajich J.E."/>
            <person name="Kubicek C.P."/>
            <person name="Chenthamara K."/>
            <person name="Atanasova L."/>
            <person name="Druzhinina I.S."/>
            <person name="Birnbaum S."/>
            <person name="Barribeau S.M."/>
            <person name="Teiling C."/>
            <person name="Suen G."/>
            <person name="Currie C."/>
            <person name="Gerardo N.M."/>
        </authorList>
    </citation>
    <scope>NUCLEOTIDE SEQUENCE [LARGE SCALE GENOMIC DNA]</scope>
</reference>
<evidence type="ECO:0000256" key="2">
    <source>
        <dbReference type="ARBA" id="ARBA00022692"/>
    </source>
</evidence>
<evidence type="ECO:0000259" key="6">
    <source>
        <dbReference type="PROSITE" id="PS50850"/>
    </source>
</evidence>
<feature type="transmembrane region" description="Helical" evidence="5">
    <location>
        <begin position="30"/>
        <end position="47"/>
    </location>
</feature>
<evidence type="ECO:0000313" key="8">
    <source>
        <dbReference type="Proteomes" id="UP000053831"/>
    </source>
</evidence>
<dbReference type="Gene3D" id="1.20.1250.20">
    <property type="entry name" value="MFS general substrate transporter like domains"/>
    <property type="match status" value="1"/>
</dbReference>
<dbReference type="EMBL" id="LGSR01000001">
    <property type="protein sequence ID" value="KOS23327.1"/>
    <property type="molecule type" value="Genomic_DNA"/>
</dbReference>
<evidence type="ECO:0000256" key="5">
    <source>
        <dbReference type="SAM" id="Phobius"/>
    </source>
</evidence>
<protein>
    <submittedName>
        <fullName evidence="7">Putative drug/proton antiporter</fullName>
    </submittedName>
</protein>
<feature type="domain" description="Major facilitator superfamily (MFS) profile" evidence="6">
    <location>
        <begin position="1"/>
        <end position="473"/>
    </location>
</feature>
<feature type="transmembrane region" description="Helical" evidence="5">
    <location>
        <begin position="352"/>
        <end position="372"/>
    </location>
</feature>
<keyword evidence="2 5" id="KW-0812">Transmembrane</keyword>
<accession>A0A0M8N4Z3</accession>
<dbReference type="GO" id="GO:0022857">
    <property type="term" value="F:transmembrane transporter activity"/>
    <property type="evidence" value="ECO:0007669"/>
    <property type="project" value="InterPro"/>
</dbReference>
<dbReference type="InterPro" id="IPR011701">
    <property type="entry name" value="MFS"/>
</dbReference>
<organism evidence="7 8">
    <name type="scientific">Escovopsis weberi</name>
    <dbReference type="NCBI Taxonomy" id="150374"/>
    <lineage>
        <taxon>Eukaryota</taxon>
        <taxon>Fungi</taxon>
        <taxon>Dikarya</taxon>
        <taxon>Ascomycota</taxon>
        <taxon>Pezizomycotina</taxon>
        <taxon>Sordariomycetes</taxon>
        <taxon>Hypocreomycetidae</taxon>
        <taxon>Hypocreales</taxon>
        <taxon>Hypocreaceae</taxon>
        <taxon>Escovopsis</taxon>
    </lineage>
</organism>
<keyword evidence="8" id="KW-1185">Reference proteome</keyword>
<keyword evidence="4 5" id="KW-0472">Membrane</keyword>
<dbReference type="SUPFAM" id="SSF103473">
    <property type="entry name" value="MFS general substrate transporter"/>
    <property type="match status" value="1"/>
</dbReference>
<dbReference type="PANTHER" id="PTHR23502:SF134">
    <property type="entry name" value="MAJOR FACILITATOR SUPERFAMILY (MFS) PROFILE DOMAIN-CONTAINING PROTEIN-RELATED"/>
    <property type="match status" value="1"/>
</dbReference>
<name>A0A0M8N4Z3_ESCWE</name>
<gene>
    <name evidence="7" type="ORF">ESCO_006617</name>
</gene>
<dbReference type="STRING" id="150374.A0A0M8N4Z3"/>
<feature type="transmembrane region" description="Helical" evidence="5">
    <location>
        <begin position="426"/>
        <end position="443"/>
    </location>
</feature>
<feature type="transmembrane region" description="Helical" evidence="5">
    <location>
        <begin position="123"/>
        <end position="143"/>
    </location>
</feature>
<feature type="transmembrane region" description="Helical" evidence="5">
    <location>
        <begin position="384"/>
        <end position="405"/>
    </location>
</feature>
<dbReference type="GO" id="GO:0005886">
    <property type="term" value="C:plasma membrane"/>
    <property type="evidence" value="ECO:0007669"/>
    <property type="project" value="TreeGrafter"/>
</dbReference>
<comment type="caution">
    <text evidence="7">The sequence shown here is derived from an EMBL/GenBank/DDBJ whole genome shotgun (WGS) entry which is preliminary data.</text>
</comment>
<sequence>MIGITSYCIGFAVTPMLLAPLSEIRGRRPVFVIAGAFFVLFQGLSSVMPDAAGMIVCRLFAGVGGSVFSTVVGGVLADVYANHERNTPMALFAGSALVAAGAGPLVGAAMMKNLGSDTLTWKWTFWLQTIGNGLLVITLFLFFPESRRSVILSKKARVLNRWYEKLENVGAYGVLISCGPSVPETSASSSVSSVLPAILSGDVERNGDGKDHVGSSRKQPRRIRWVVKEDEERASMVQIIAISVKRPFQLLVTEPVVFCFSLWAAFSWAVLYLSFSIVPLLYTGGNSFNESTRVYVAIMIASVAGTIVSIYQDRLLKHPQWMRHHPDEHFQYSYSRFWALLRRRFPAEAPEARLYFAAIAAVLLPVGLFLALMTELKDGSYTQAIGLGLSIWGIYAVYLSTFNYLADTYHTYASSALAVQSCCRNLLGGAFPLLAGIMFQRMGPKGMGGLLGGIATVLTLIPWVLIFLGEKIRSKSKVALSLGES</sequence>
<dbReference type="AlphaFoldDB" id="A0A0M8N4Z3"/>
<dbReference type="PROSITE" id="PS50850">
    <property type="entry name" value="MFS"/>
    <property type="match status" value="1"/>
</dbReference>
<proteinExistence type="predicted"/>
<keyword evidence="3 5" id="KW-1133">Transmembrane helix</keyword>
<feature type="transmembrane region" description="Helical" evidence="5">
    <location>
        <begin position="449"/>
        <end position="468"/>
    </location>
</feature>
<feature type="transmembrane region" description="Helical" evidence="5">
    <location>
        <begin position="294"/>
        <end position="311"/>
    </location>
</feature>
<evidence type="ECO:0000256" key="1">
    <source>
        <dbReference type="ARBA" id="ARBA00004141"/>
    </source>
</evidence>
<dbReference type="InterPro" id="IPR036259">
    <property type="entry name" value="MFS_trans_sf"/>
</dbReference>
<evidence type="ECO:0000256" key="4">
    <source>
        <dbReference type="ARBA" id="ARBA00023136"/>
    </source>
</evidence>
<feature type="transmembrane region" description="Helical" evidence="5">
    <location>
        <begin position="53"/>
        <end position="77"/>
    </location>
</feature>
<dbReference type="Proteomes" id="UP000053831">
    <property type="component" value="Unassembled WGS sequence"/>
</dbReference>
<dbReference type="InterPro" id="IPR020846">
    <property type="entry name" value="MFS_dom"/>
</dbReference>
<dbReference type="Pfam" id="PF07690">
    <property type="entry name" value="MFS_1"/>
    <property type="match status" value="1"/>
</dbReference>